<dbReference type="EMBL" id="CP001345">
    <property type="protein sequence ID" value="ACL47621.1"/>
    <property type="molecule type" value="Genomic_DNA"/>
</dbReference>
<evidence type="ECO:0000313" key="1">
    <source>
        <dbReference type="EMBL" id="ACL47621.1"/>
    </source>
</evidence>
<dbReference type="AlphaFoldDB" id="B8HYX3"/>
<sequence length="158" mass="17893">MSNQLPEMSRKHNKVVPDNVKVNDLMAFTYYGTIKSIQKDGKQLIVSGLDSGMSDFSIEGEELITNAHSADQYTEEEKVSKTKAAEILITSVNRPFTVCFKKKDGSERILRGRLVEPEPLLGRSHVEDLDIKDGDRLRQVDHRTLIYLIVDGVKYIVK</sequence>
<dbReference type="KEGG" id="cyn:Cyan7425_5362"/>
<name>B8HYX3_CYAP4</name>
<accession>B8HYX3</accession>
<geneLocation type="plasmid" evidence="1">
    <name>pP742501</name>
</geneLocation>
<dbReference type="HOGENOM" id="CLU_1666502_0_0_3"/>
<reference evidence="1" key="1">
    <citation type="submission" date="2009-01" db="EMBL/GenBank/DDBJ databases">
        <title>Complete sequence of plasmid1 Cyanothece sp. PCC 7425.</title>
        <authorList>
            <consortium name="US DOE Joint Genome Institute"/>
            <person name="Lucas S."/>
            <person name="Copeland A."/>
            <person name="Lapidus A."/>
            <person name="Glavina del Rio T."/>
            <person name="Dalin E."/>
            <person name="Tice H."/>
            <person name="Bruce D."/>
            <person name="Goodwin L."/>
            <person name="Pitluck S."/>
            <person name="Sims D."/>
            <person name="Meineke L."/>
            <person name="Brettin T."/>
            <person name="Detter J.C."/>
            <person name="Han C."/>
            <person name="Larimer F."/>
            <person name="Land M."/>
            <person name="Hauser L."/>
            <person name="Kyrpides N."/>
            <person name="Ovchinnikova G."/>
            <person name="Liberton M."/>
            <person name="Stoeckel J."/>
            <person name="Banerjee A."/>
            <person name="Singh A."/>
            <person name="Page L."/>
            <person name="Sato H."/>
            <person name="Zhao L."/>
            <person name="Sherman L."/>
            <person name="Pakrasi H."/>
            <person name="Richardson P."/>
        </authorList>
    </citation>
    <scope>NUCLEOTIDE SEQUENCE</scope>
    <source>
        <strain evidence="1">PCC 7425</strain>
        <plasmid evidence="1">pP742501</plasmid>
    </source>
</reference>
<dbReference type="OrthoDB" id="425140at2"/>
<gene>
    <name evidence="1" type="ordered locus">Cyan7425_5362</name>
</gene>
<proteinExistence type="predicted"/>
<protein>
    <submittedName>
        <fullName evidence="1">Uncharacterized protein</fullName>
    </submittedName>
</protein>
<organism evidence="1">
    <name type="scientific">Cyanothece sp. (strain PCC 7425 / ATCC 29141)</name>
    <dbReference type="NCBI Taxonomy" id="395961"/>
    <lineage>
        <taxon>Bacteria</taxon>
        <taxon>Bacillati</taxon>
        <taxon>Cyanobacteriota</taxon>
        <taxon>Cyanophyceae</taxon>
        <taxon>Gomontiellales</taxon>
        <taxon>Cyanothecaceae</taxon>
        <taxon>Cyanothece</taxon>
    </lineage>
</organism>
<keyword evidence="1" id="KW-0614">Plasmid</keyword>